<protein>
    <recommendedName>
        <fullName evidence="3">DNA repair protein MmcB-related protein</fullName>
    </recommendedName>
</protein>
<organism evidence="1 2">
    <name type="scientific">Sandarakinorhabdus glacialis</name>
    <dbReference type="NCBI Taxonomy" id="1614636"/>
    <lineage>
        <taxon>Bacteria</taxon>
        <taxon>Pseudomonadati</taxon>
        <taxon>Pseudomonadota</taxon>
        <taxon>Alphaproteobacteria</taxon>
        <taxon>Sphingomonadales</taxon>
        <taxon>Sphingosinicellaceae</taxon>
        <taxon>Sandarakinorhabdus</taxon>
    </lineage>
</organism>
<evidence type="ECO:0000313" key="2">
    <source>
        <dbReference type="Proteomes" id="UP000635071"/>
    </source>
</evidence>
<sequence length="162" mass="18048">MSDRADEIVSGPLISSDVLRGVCRLLVRAGVMPLAEVPLGCGRRADIVGIDTQGRLTLVEIKVSLADLRGDRKWPEYLDYCDRFFWAVPAGFPLGLFETVDFAPERTGLLVADRYDAEELRPAPWVLLGAARRKVETLRFARRAAGRMMGLLDPEGVRTFEE</sequence>
<evidence type="ECO:0000313" key="1">
    <source>
        <dbReference type="EMBL" id="GGE09615.1"/>
    </source>
</evidence>
<comment type="caution">
    <text evidence="1">The sequence shown here is derived from an EMBL/GenBank/DDBJ whole genome shotgun (WGS) entry which is preliminary data.</text>
</comment>
<dbReference type="EMBL" id="BMJM01000004">
    <property type="protein sequence ID" value="GGE09615.1"/>
    <property type="molecule type" value="Genomic_DNA"/>
</dbReference>
<dbReference type="RefSeq" id="WP_188762303.1">
    <property type="nucleotide sequence ID" value="NZ_BMJM01000004.1"/>
</dbReference>
<reference evidence="1" key="2">
    <citation type="submission" date="2020-09" db="EMBL/GenBank/DDBJ databases">
        <authorList>
            <person name="Sun Q."/>
            <person name="Zhou Y."/>
        </authorList>
    </citation>
    <scope>NUCLEOTIDE SEQUENCE</scope>
    <source>
        <strain evidence="1">CGMCC 1.15519</strain>
    </source>
</reference>
<dbReference type="Pfam" id="PF06319">
    <property type="entry name" value="MmcB-like"/>
    <property type="match status" value="1"/>
</dbReference>
<dbReference type="InterPro" id="IPR009394">
    <property type="entry name" value="MmcB-like"/>
</dbReference>
<evidence type="ECO:0008006" key="3">
    <source>
        <dbReference type="Google" id="ProtNLM"/>
    </source>
</evidence>
<keyword evidence="2" id="KW-1185">Reference proteome</keyword>
<dbReference type="PIRSF" id="PIRSF031796">
    <property type="entry name" value="UPC031796"/>
    <property type="match status" value="1"/>
</dbReference>
<name>A0A916ZQW7_9SPHN</name>
<gene>
    <name evidence="1" type="ORF">GCM10011529_14930</name>
</gene>
<reference evidence="1" key="1">
    <citation type="journal article" date="2014" name="Int. J. Syst. Evol. Microbiol.">
        <title>Complete genome sequence of Corynebacterium casei LMG S-19264T (=DSM 44701T), isolated from a smear-ripened cheese.</title>
        <authorList>
            <consortium name="US DOE Joint Genome Institute (JGI-PGF)"/>
            <person name="Walter F."/>
            <person name="Albersmeier A."/>
            <person name="Kalinowski J."/>
            <person name="Ruckert C."/>
        </authorList>
    </citation>
    <scope>NUCLEOTIDE SEQUENCE</scope>
    <source>
        <strain evidence="1">CGMCC 1.15519</strain>
    </source>
</reference>
<proteinExistence type="predicted"/>
<accession>A0A916ZQW7</accession>
<dbReference type="Proteomes" id="UP000635071">
    <property type="component" value="Unassembled WGS sequence"/>
</dbReference>
<dbReference type="AlphaFoldDB" id="A0A916ZQW7"/>